<dbReference type="EMBL" id="JACTNZ010000007">
    <property type="protein sequence ID" value="KAG5539527.1"/>
    <property type="molecule type" value="Genomic_DNA"/>
</dbReference>
<feature type="region of interest" description="Disordered" evidence="1">
    <location>
        <begin position="125"/>
        <end position="184"/>
    </location>
</feature>
<sequence length="201" mass="21788">MKTQNRSITHRNRHPTVGHSLHVVREEMQNPHPPRHLHPRLDLHRGPHPKPVRAVRDNNRAHILRRRPRRVKRKGLDGEGGGHVLGPAGPDLPGRDEHEAHLAAGVQQLERAVVVGEGGPVGVLDGDVLGEGEVDGGAVGDGEGGELDGVDGDLGLGGLEDGEEHDEDHDDDEDEEDRGDDARREVGAARWGLLVPWFAHG</sequence>
<evidence type="ECO:0000256" key="1">
    <source>
        <dbReference type="SAM" id="MobiDB-lite"/>
    </source>
</evidence>
<gene>
    <name evidence="2" type="ORF">RHGRI_019916</name>
</gene>
<dbReference type="Proteomes" id="UP000823749">
    <property type="component" value="Chromosome 7"/>
</dbReference>
<reference evidence="2" key="1">
    <citation type="submission" date="2020-08" db="EMBL/GenBank/DDBJ databases">
        <title>Plant Genome Project.</title>
        <authorList>
            <person name="Zhang R.-G."/>
        </authorList>
    </citation>
    <scope>NUCLEOTIDE SEQUENCE</scope>
    <source>
        <strain evidence="2">WSP0</strain>
        <tissue evidence="2">Leaf</tissue>
    </source>
</reference>
<feature type="compositionally biased region" description="Acidic residues" evidence="1">
    <location>
        <begin position="160"/>
        <end position="179"/>
    </location>
</feature>
<keyword evidence="3" id="KW-1185">Reference proteome</keyword>
<evidence type="ECO:0000313" key="3">
    <source>
        <dbReference type="Proteomes" id="UP000823749"/>
    </source>
</evidence>
<evidence type="ECO:0000313" key="2">
    <source>
        <dbReference type="EMBL" id="KAG5539527.1"/>
    </source>
</evidence>
<dbReference type="AlphaFoldDB" id="A0AAV6JGL3"/>
<accession>A0AAV6JGL3</accession>
<protein>
    <submittedName>
        <fullName evidence="2">Uncharacterized protein</fullName>
    </submittedName>
</protein>
<comment type="caution">
    <text evidence="2">The sequence shown here is derived from an EMBL/GenBank/DDBJ whole genome shotgun (WGS) entry which is preliminary data.</text>
</comment>
<proteinExistence type="predicted"/>
<organism evidence="2 3">
    <name type="scientific">Rhododendron griersonianum</name>
    <dbReference type="NCBI Taxonomy" id="479676"/>
    <lineage>
        <taxon>Eukaryota</taxon>
        <taxon>Viridiplantae</taxon>
        <taxon>Streptophyta</taxon>
        <taxon>Embryophyta</taxon>
        <taxon>Tracheophyta</taxon>
        <taxon>Spermatophyta</taxon>
        <taxon>Magnoliopsida</taxon>
        <taxon>eudicotyledons</taxon>
        <taxon>Gunneridae</taxon>
        <taxon>Pentapetalae</taxon>
        <taxon>asterids</taxon>
        <taxon>Ericales</taxon>
        <taxon>Ericaceae</taxon>
        <taxon>Ericoideae</taxon>
        <taxon>Rhodoreae</taxon>
        <taxon>Rhododendron</taxon>
    </lineage>
</organism>
<feature type="region of interest" description="Disordered" evidence="1">
    <location>
        <begin position="30"/>
        <end position="51"/>
    </location>
</feature>
<name>A0AAV6JGL3_9ERIC</name>